<dbReference type="Gene3D" id="2.170.150.20">
    <property type="entry name" value="Peptide methionine sulfoxide reductase"/>
    <property type="match status" value="1"/>
</dbReference>
<evidence type="ECO:0000256" key="6">
    <source>
        <dbReference type="HAMAP-Rule" id="MF_01401"/>
    </source>
</evidence>
<dbReference type="PANTHER" id="PTHR43774">
    <property type="entry name" value="PEPTIDE METHIONINE SULFOXIDE REDUCTASE"/>
    <property type="match status" value="1"/>
</dbReference>
<dbReference type="HAMAP" id="MF_01401">
    <property type="entry name" value="MsrA"/>
    <property type="match status" value="1"/>
</dbReference>
<dbReference type="EC" id="1.8.4.11" evidence="6"/>
<comment type="caution">
    <text evidence="8">The sequence shown here is derived from an EMBL/GenBank/DDBJ whole genome shotgun (WGS) entry which is preliminary data.</text>
</comment>
<dbReference type="Pfam" id="PF01641">
    <property type="entry name" value="SelR"/>
    <property type="match status" value="1"/>
</dbReference>
<reference evidence="8 9" key="1">
    <citation type="journal article" date="2015" name="Nature">
        <title>rRNA introns, odd ribosomes, and small enigmatic genomes across a large radiation of phyla.</title>
        <authorList>
            <person name="Brown C.T."/>
            <person name="Hug L.A."/>
            <person name="Thomas B.C."/>
            <person name="Sharon I."/>
            <person name="Castelle C.J."/>
            <person name="Singh A."/>
            <person name="Wilkins M.J."/>
            <person name="Williams K.H."/>
            <person name="Banfield J.F."/>
        </authorList>
    </citation>
    <scope>NUCLEOTIDE SEQUENCE [LARGE SCALE GENOMIC DNA]</scope>
</reference>
<name>A0A0G0Q5U1_9BACT</name>
<dbReference type="Pfam" id="PF01625">
    <property type="entry name" value="PMSR"/>
    <property type="match status" value="1"/>
</dbReference>
<evidence type="ECO:0000259" key="7">
    <source>
        <dbReference type="PROSITE" id="PS51790"/>
    </source>
</evidence>
<accession>A0A0G0Q5U1</accession>
<dbReference type="GO" id="GO:0008113">
    <property type="term" value="F:peptide-methionine (S)-S-oxide reductase activity"/>
    <property type="evidence" value="ECO:0007669"/>
    <property type="project" value="UniProtKB-UniRule"/>
</dbReference>
<dbReference type="AlphaFoldDB" id="A0A0G0Q5U1"/>
<keyword evidence="2" id="KW-0511">Multifunctional enzyme</keyword>
<comment type="catalytic activity">
    <reaction evidence="5 6">
        <text>[thioredoxin]-disulfide + L-methionine + H2O = L-methionine (S)-S-oxide + [thioredoxin]-dithiol</text>
        <dbReference type="Rhea" id="RHEA:19993"/>
        <dbReference type="Rhea" id="RHEA-COMP:10698"/>
        <dbReference type="Rhea" id="RHEA-COMP:10700"/>
        <dbReference type="ChEBI" id="CHEBI:15377"/>
        <dbReference type="ChEBI" id="CHEBI:29950"/>
        <dbReference type="ChEBI" id="CHEBI:50058"/>
        <dbReference type="ChEBI" id="CHEBI:57844"/>
        <dbReference type="ChEBI" id="CHEBI:58772"/>
        <dbReference type="EC" id="1.8.4.11"/>
    </reaction>
</comment>
<protein>
    <recommendedName>
        <fullName evidence="6">Peptide methionine sulfoxide reductase MsrA</fullName>
        <shortName evidence="6">Protein-methionine-S-oxide reductase</shortName>
        <ecNumber evidence="6">1.8.4.11</ecNumber>
    </recommendedName>
    <alternativeName>
        <fullName evidence="6">Peptide-methionine (S)-S-oxide reductase</fullName>
        <shortName evidence="6">Peptide Met(O) reductase</shortName>
    </alternativeName>
</protein>
<evidence type="ECO:0000256" key="3">
    <source>
        <dbReference type="ARBA" id="ARBA00047806"/>
    </source>
</evidence>
<dbReference type="Proteomes" id="UP000034799">
    <property type="component" value="Unassembled WGS sequence"/>
</dbReference>
<dbReference type="PATRIC" id="fig|1619100.3.peg.838"/>
<dbReference type="EMBL" id="LBWK01000002">
    <property type="protein sequence ID" value="KKR05780.1"/>
    <property type="molecule type" value="Genomic_DNA"/>
</dbReference>
<comment type="catalytic activity">
    <reaction evidence="3 6">
        <text>L-methionyl-[protein] + [thioredoxin]-disulfide + H2O = L-methionyl-(S)-S-oxide-[protein] + [thioredoxin]-dithiol</text>
        <dbReference type="Rhea" id="RHEA:14217"/>
        <dbReference type="Rhea" id="RHEA-COMP:10698"/>
        <dbReference type="Rhea" id="RHEA-COMP:10700"/>
        <dbReference type="Rhea" id="RHEA-COMP:12313"/>
        <dbReference type="Rhea" id="RHEA-COMP:12315"/>
        <dbReference type="ChEBI" id="CHEBI:15377"/>
        <dbReference type="ChEBI" id="CHEBI:16044"/>
        <dbReference type="ChEBI" id="CHEBI:29950"/>
        <dbReference type="ChEBI" id="CHEBI:44120"/>
        <dbReference type="ChEBI" id="CHEBI:50058"/>
        <dbReference type="EC" id="1.8.4.11"/>
    </reaction>
</comment>
<evidence type="ECO:0000256" key="2">
    <source>
        <dbReference type="ARBA" id="ARBA00023268"/>
    </source>
</evidence>
<gene>
    <name evidence="6" type="primary">msrA</name>
    <name evidence="8" type="ORF">UT34_C0002G0287</name>
</gene>
<evidence type="ECO:0000313" key="9">
    <source>
        <dbReference type="Proteomes" id="UP000034799"/>
    </source>
</evidence>
<dbReference type="Gene3D" id="3.30.1060.10">
    <property type="entry name" value="Peptide methionine sulphoxide reductase MsrA"/>
    <property type="match status" value="1"/>
</dbReference>
<dbReference type="InterPro" id="IPR011057">
    <property type="entry name" value="Mss4-like_sf"/>
</dbReference>
<comment type="function">
    <text evidence="6">Has an important function as a repair enzyme for proteins that have been inactivated by oxidation. Catalyzes the reversible oxidation-reduction of methionine sulfoxide in proteins to methionine.</text>
</comment>
<dbReference type="InterPro" id="IPR036509">
    <property type="entry name" value="Met_Sox_Rdtase_MsrA_sf"/>
</dbReference>
<dbReference type="NCBIfam" id="TIGR00401">
    <property type="entry name" value="msrA"/>
    <property type="match status" value="1"/>
</dbReference>
<evidence type="ECO:0000256" key="4">
    <source>
        <dbReference type="ARBA" id="ARBA00048488"/>
    </source>
</evidence>
<dbReference type="InterPro" id="IPR002569">
    <property type="entry name" value="Met_Sox_Rdtase_MsrA_dom"/>
</dbReference>
<dbReference type="NCBIfam" id="NF004042">
    <property type="entry name" value="PRK05550.1"/>
    <property type="match status" value="1"/>
</dbReference>
<dbReference type="NCBIfam" id="NF004036">
    <property type="entry name" value="PRK05508.1"/>
    <property type="match status" value="1"/>
</dbReference>
<keyword evidence="1 6" id="KW-0560">Oxidoreductase</keyword>
<dbReference type="GO" id="GO:0033743">
    <property type="term" value="F:peptide-methionine (R)-S-oxide reductase activity"/>
    <property type="evidence" value="ECO:0007669"/>
    <property type="project" value="UniProtKB-EC"/>
</dbReference>
<sequence>MMLNRLTDEEKEVILNKSTERPFTGEYDDFYKDGIYICRQCNLPLFEAKAKYDAGCGWPSFDDTYTGSVKELVDRDGSRTEILCSRCGGHLGHVFRGEKFSKRDTRHCVNSLSIKFVPRNEAGKYMHKTEKLETIILGGGCFWCVEAVFNRVPGVVKITSGYAGGVTKNPSYEEVSAGETGHAEVVKIEFEKDIVTLGKILEVFFLAHDPTTLNRQGNDVGTQYRSIVLYTNKEQVDTIKKVIERVGRNYKDPIVTEVKGLKKFYEAEDYHKQFYEKNSSNSYCRFVIKPKLDNITKEN</sequence>
<feature type="active site" evidence="6">
    <location>
        <position position="141"/>
    </location>
</feature>
<proteinExistence type="inferred from homology"/>
<organism evidence="8 9">
    <name type="scientific">candidate division WS6 bacterium GW2011_GWF2_39_15</name>
    <dbReference type="NCBI Taxonomy" id="1619100"/>
    <lineage>
        <taxon>Bacteria</taxon>
        <taxon>Candidatus Dojkabacteria</taxon>
    </lineage>
</organism>
<evidence type="ECO:0000256" key="5">
    <source>
        <dbReference type="ARBA" id="ARBA00048782"/>
    </source>
</evidence>
<dbReference type="NCBIfam" id="TIGR00357">
    <property type="entry name" value="peptide-methionine (R)-S-oxide reductase MsrB"/>
    <property type="match status" value="1"/>
</dbReference>
<dbReference type="GO" id="GO:0033744">
    <property type="term" value="F:L-methionine:thioredoxin-disulfide S-oxidoreductase activity"/>
    <property type="evidence" value="ECO:0007669"/>
    <property type="project" value="RHEA"/>
</dbReference>
<evidence type="ECO:0000256" key="1">
    <source>
        <dbReference type="ARBA" id="ARBA00023002"/>
    </source>
</evidence>
<dbReference type="PROSITE" id="PS51790">
    <property type="entry name" value="MSRB"/>
    <property type="match status" value="1"/>
</dbReference>
<comment type="catalytic activity">
    <reaction evidence="4">
        <text>L-methionyl-[protein] + [thioredoxin]-disulfide + H2O = L-methionyl-(R)-S-oxide-[protein] + [thioredoxin]-dithiol</text>
        <dbReference type="Rhea" id="RHEA:24164"/>
        <dbReference type="Rhea" id="RHEA-COMP:10698"/>
        <dbReference type="Rhea" id="RHEA-COMP:10700"/>
        <dbReference type="Rhea" id="RHEA-COMP:12313"/>
        <dbReference type="Rhea" id="RHEA-COMP:12314"/>
        <dbReference type="ChEBI" id="CHEBI:15377"/>
        <dbReference type="ChEBI" id="CHEBI:16044"/>
        <dbReference type="ChEBI" id="CHEBI:29950"/>
        <dbReference type="ChEBI" id="CHEBI:45764"/>
        <dbReference type="ChEBI" id="CHEBI:50058"/>
        <dbReference type="EC" id="1.8.4.12"/>
    </reaction>
</comment>
<dbReference type="PANTHER" id="PTHR43774:SF1">
    <property type="entry name" value="PEPTIDE METHIONINE SULFOXIDE REDUCTASE MSRA 2"/>
    <property type="match status" value="1"/>
</dbReference>
<evidence type="ECO:0000313" key="8">
    <source>
        <dbReference type="EMBL" id="KKR05780.1"/>
    </source>
</evidence>
<feature type="domain" description="MsrB" evidence="7">
    <location>
        <begin position="1"/>
        <end position="119"/>
    </location>
</feature>
<dbReference type="SUPFAM" id="SSF51316">
    <property type="entry name" value="Mss4-like"/>
    <property type="match status" value="1"/>
</dbReference>
<comment type="similarity">
    <text evidence="6">Belongs to the MsrA Met sulfoxide reductase family.</text>
</comment>
<dbReference type="InterPro" id="IPR002579">
    <property type="entry name" value="Met_Sox_Rdtase_MsrB_dom"/>
</dbReference>
<dbReference type="SUPFAM" id="SSF55068">
    <property type="entry name" value="Peptide methionine sulfoxide reductase"/>
    <property type="match status" value="1"/>
</dbReference>
<dbReference type="STRING" id="1619100.UT34_C0002G0287"/>